<proteinExistence type="inferred from homology"/>
<dbReference type="Pfam" id="PF02321">
    <property type="entry name" value="OEP"/>
    <property type="match status" value="2"/>
</dbReference>
<dbReference type="EMBL" id="JBHTBU010000003">
    <property type="protein sequence ID" value="MFC7289725.1"/>
    <property type="molecule type" value="Genomic_DNA"/>
</dbReference>
<dbReference type="Gene3D" id="2.20.200.10">
    <property type="entry name" value="Outer membrane efflux proteins (OEP)"/>
    <property type="match status" value="1"/>
</dbReference>
<comment type="subcellular location">
    <subcellularLocation>
        <location evidence="2">Cell membrane</location>
        <topology evidence="2">Lipid-anchor</topology>
    </subcellularLocation>
</comment>
<protein>
    <submittedName>
        <fullName evidence="4">Efflux transporter outer membrane subunit</fullName>
    </submittedName>
</protein>
<evidence type="ECO:0000256" key="1">
    <source>
        <dbReference type="ARBA" id="ARBA00007613"/>
    </source>
</evidence>
<keyword evidence="2" id="KW-0564">Palmitate</keyword>
<evidence type="ECO:0000313" key="4">
    <source>
        <dbReference type="EMBL" id="MFC7289725.1"/>
    </source>
</evidence>
<feature type="region of interest" description="Disordered" evidence="3">
    <location>
        <begin position="38"/>
        <end position="57"/>
    </location>
</feature>
<comment type="similarity">
    <text evidence="1 2">Belongs to the outer membrane factor (OMF) (TC 1.B.17) family.</text>
</comment>
<accession>A0ABW2IFZ6</accession>
<organism evidence="4 5">
    <name type="scientific">Herminiimonas glaciei</name>
    <dbReference type="NCBI Taxonomy" id="523788"/>
    <lineage>
        <taxon>Bacteria</taxon>
        <taxon>Pseudomonadati</taxon>
        <taxon>Pseudomonadota</taxon>
        <taxon>Betaproteobacteria</taxon>
        <taxon>Burkholderiales</taxon>
        <taxon>Oxalobacteraceae</taxon>
        <taxon>Herminiimonas</taxon>
    </lineage>
</organism>
<keyword evidence="5" id="KW-1185">Reference proteome</keyword>
<dbReference type="PANTHER" id="PTHR30203">
    <property type="entry name" value="OUTER MEMBRANE CATION EFFLUX PROTEIN"/>
    <property type="match status" value="1"/>
</dbReference>
<keyword evidence="2" id="KW-1134">Transmembrane beta strand</keyword>
<dbReference type="Proteomes" id="UP001596542">
    <property type="component" value="Unassembled WGS sequence"/>
</dbReference>
<dbReference type="InterPro" id="IPR010131">
    <property type="entry name" value="MdtP/NodT-like"/>
</dbReference>
<dbReference type="PROSITE" id="PS51257">
    <property type="entry name" value="PROKAR_LIPOPROTEIN"/>
    <property type="match status" value="1"/>
</dbReference>
<comment type="caution">
    <text evidence="4">The sequence shown here is derived from an EMBL/GenBank/DDBJ whole genome shotgun (WGS) entry which is preliminary data.</text>
</comment>
<dbReference type="Gene3D" id="1.20.1600.10">
    <property type="entry name" value="Outer membrane efflux proteins (OEP)"/>
    <property type="match status" value="1"/>
</dbReference>
<dbReference type="InterPro" id="IPR003423">
    <property type="entry name" value="OMP_efflux"/>
</dbReference>
<dbReference type="RefSeq" id="WP_382273017.1">
    <property type="nucleotide sequence ID" value="NZ_JBHTBU010000003.1"/>
</dbReference>
<reference evidence="5" key="1">
    <citation type="journal article" date="2019" name="Int. J. Syst. Evol. Microbiol.">
        <title>The Global Catalogue of Microorganisms (GCM) 10K type strain sequencing project: providing services to taxonomists for standard genome sequencing and annotation.</title>
        <authorList>
            <consortium name="The Broad Institute Genomics Platform"/>
            <consortium name="The Broad Institute Genome Sequencing Center for Infectious Disease"/>
            <person name="Wu L."/>
            <person name="Ma J."/>
        </authorList>
    </citation>
    <scope>NUCLEOTIDE SEQUENCE [LARGE SCALE GENOMIC DNA]</scope>
    <source>
        <strain evidence="5">KACC 12508</strain>
    </source>
</reference>
<dbReference type="PANTHER" id="PTHR30203:SF33">
    <property type="entry name" value="BLR4455 PROTEIN"/>
    <property type="match status" value="1"/>
</dbReference>
<keyword evidence="2" id="KW-0449">Lipoprotein</keyword>
<name>A0ABW2IFZ6_9BURK</name>
<dbReference type="NCBIfam" id="TIGR01845">
    <property type="entry name" value="outer_NodT"/>
    <property type="match status" value="1"/>
</dbReference>
<dbReference type="SUPFAM" id="SSF56954">
    <property type="entry name" value="Outer membrane efflux proteins (OEP)"/>
    <property type="match status" value="1"/>
</dbReference>
<sequence length="535" mass="57611">MKKINKTFYSVTSVTAAGALLLLTGCAVGPDYKRPELTPSQAFSPKPLPESTSTASVSGGNAQRFVVAQDIQADWWKLFRSPQLNALIEKAFAANPSIESAQAALRVAQENVYAQQGFFFPSLSAGYSPSRTKIAGNLGGNSPGVQGNGTVISTVANPSAAEGGKAPFNAPVIYNFHTTQLTVGFTPDVFGANRRQVETLEAQAKYQKLQLEAAYITLASNVTAAAIQEALLREQIGILQTIISSNEKSVEIVERQFKAGYASRLDLSLQQTTLLQAKEQLPPLQKQFEQTRNLLRALAGGMQDSDLPESFDLASLQLPEDLPLSLPSQVIDQRPDVRAAEEQLHAASAQIGVALANRLPQFSIDGTWGGAASKFSQMFWNSGRFFELAANISMPLLDGGVLRHRQRAAEESYKQAAAQYKETVITAFQNVADTLHAIHADAEALKASAALAETAKTTLTLTQKQHARGYIDRVVLINAEQGYRQASLNVAQARAMRLGDTAALFQALGGGWWHRIDKEKTAALDPLAGNKTAAD</sequence>
<keyword evidence="2" id="KW-0472">Membrane</keyword>
<evidence type="ECO:0000313" key="5">
    <source>
        <dbReference type="Proteomes" id="UP001596542"/>
    </source>
</evidence>
<keyword evidence="2" id="KW-0812">Transmembrane</keyword>
<evidence type="ECO:0000256" key="3">
    <source>
        <dbReference type="SAM" id="MobiDB-lite"/>
    </source>
</evidence>
<gene>
    <name evidence="4" type="ORF">ACFQPC_16880</name>
</gene>
<evidence type="ECO:0000256" key="2">
    <source>
        <dbReference type="RuleBase" id="RU362097"/>
    </source>
</evidence>